<dbReference type="AlphaFoldDB" id="A0A6G2DEW5"/>
<sequence length="113" mass="12774">LEDGDKLFGSNPFYEQVKDDIELLNEAGNEFSEEAILAGELTPVFFGSALTNFGVQTFLETFLKFAPEPHGHKKTDGEIVDPYDKDFSGFVFKIQANMDPRHRDRIAFVRIVS</sequence>
<protein>
    <submittedName>
        <fullName evidence="1">Peptide chain release factor 3</fullName>
    </submittedName>
</protein>
<evidence type="ECO:0000313" key="1">
    <source>
        <dbReference type="EMBL" id="MTV75083.1"/>
    </source>
</evidence>
<dbReference type="EMBL" id="WNHQ01001751">
    <property type="protein sequence ID" value="MTV75083.1"/>
    <property type="molecule type" value="Genomic_DNA"/>
</dbReference>
<accession>A0A6G2DEW5</accession>
<dbReference type="GO" id="GO:0016150">
    <property type="term" value="F:translation release factor activity, codon nonspecific"/>
    <property type="evidence" value="ECO:0007669"/>
    <property type="project" value="TreeGrafter"/>
</dbReference>
<dbReference type="Gene3D" id="3.40.50.300">
    <property type="entry name" value="P-loop containing nucleotide triphosphate hydrolases"/>
    <property type="match status" value="2"/>
</dbReference>
<reference evidence="1 2" key="1">
    <citation type="submission" date="2019-11" db="EMBL/GenBank/DDBJ databases">
        <title>Growth characteristics of pneumococcus vary with the chemical composition of the capsule and with environmental conditions.</title>
        <authorList>
            <person name="Tothpal A."/>
            <person name="Desobry K."/>
            <person name="Joshi S."/>
            <person name="Wyllie A.L."/>
            <person name="Weinberger D.M."/>
        </authorList>
    </citation>
    <scope>NUCLEOTIDE SEQUENCE [LARGE SCALE GENOMIC DNA]</scope>
    <source>
        <strain evidence="2">pnumococcus19F</strain>
    </source>
</reference>
<dbReference type="PANTHER" id="PTHR43556:SF2">
    <property type="entry name" value="PEPTIDE CHAIN RELEASE FACTOR RF3"/>
    <property type="match status" value="1"/>
</dbReference>
<dbReference type="SUPFAM" id="SSF50447">
    <property type="entry name" value="Translation proteins"/>
    <property type="match status" value="1"/>
</dbReference>
<dbReference type="InterPro" id="IPR009000">
    <property type="entry name" value="Transl_B-barrel_sf"/>
</dbReference>
<organism evidence="1 2">
    <name type="scientific">Streptococcus pneumoniae</name>
    <dbReference type="NCBI Taxonomy" id="1313"/>
    <lineage>
        <taxon>Bacteria</taxon>
        <taxon>Bacillati</taxon>
        <taxon>Bacillota</taxon>
        <taxon>Bacilli</taxon>
        <taxon>Lactobacillales</taxon>
        <taxon>Streptococcaceae</taxon>
        <taxon>Streptococcus</taxon>
    </lineage>
</organism>
<dbReference type="SUPFAM" id="SSF52540">
    <property type="entry name" value="P-loop containing nucleoside triphosphate hydrolases"/>
    <property type="match status" value="1"/>
</dbReference>
<dbReference type="PANTHER" id="PTHR43556">
    <property type="entry name" value="PEPTIDE CHAIN RELEASE FACTOR RF3"/>
    <property type="match status" value="1"/>
</dbReference>
<dbReference type="GO" id="GO:0005829">
    <property type="term" value="C:cytosol"/>
    <property type="evidence" value="ECO:0007669"/>
    <property type="project" value="TreeGrafter"/>
</dbReference>
<feature type="non-terminal residue" evidence="1">
    <location>
        <position position="1"/>
    </location>
</feature>
<feature type="non-terminal residue" evidence="1">
    <location>
        <position position="113"/>
    </location>
</feature>
<evidence type="ECO:0000313" key="2">
    <source>
        <dbReference type="Proteomes" id="UP000483094"/>
    </source>
</evidence>
<dbReference type="GO" id="GO:0003924">
    <property type="term" value="F:GTPase activity"/>
    <property type="evidence" value="ECO:0007669"/>
    <property type="project" value="InterPro"/>
</dbReference>
<dbReference type="InterPro" id="IPR004548">
    <property type="entry name" value="PrfC"/>
</dbReference>
<comment type="caution">
    <text evidence="1">The sequence shown here is derived from an EMBL/GenBank/DDBJ whole genome shotgun (WGS) entry which is preliminary data.</text>
</comment>
<dbReference type="InterPro" id="IPR027417">
    <property type="entry name" value="P-loop_NTPase"/>
</dbReference>
<proteinExistence type="predicted"/>
<gene>
    <name evidence="1" type="ORF">GM540_14145</name>
</gene>
<name>A0A6G2DEW5_STREE</name>
<dbReference type="Proteomes" id="UP000483094">
    <property type="component" value="Unassembled WGS sequence"/>
</dbReference>